<dbReference type="NCBIfam" id="TIGR00982">
    <property type="entry name" value="uS12_E_A"/>
    <property type="match status" value="1"/>
</dbReference>
<gene>
    <name evidence="8" type="primary">rps</name>
    <name evidence="8" type="ORF">MSIBF_A1360001</name>
</gene>
<sequence>MGNGLFAGKKCLSKRKEYRWSDPRYIRRTLHSKEKTDPLSGAPQGKGIVLEKVEIEARQPNSAMRKSVKIQLVKNGKKVTAFAPKNRAITFIDEHDEVEIEGINGRKGGSYGDLPGVRFRVLKVNNLSLNELVHHRKEKPQRK</sequence>
<keyword evidence="6" id="KW-0687">Ribonucleoprotein</keyword>
<dbReference type="SUPFAM" id="SSF50249">
    <property type="entry name" value="Nucleic acid-binding proteins"/>
    <property type="match status" value="1"/>
</dbReference>
<reference evidence="8" key="1">
    <citation type="submission" date="2014-09" db="EMBL/GenBank/DDBJ databases">
        <authorList>
            <person name="Probst J Alexander"/>
        </authorList>
    </citation>
    <scope>NUCLEOTIDE SEQUENCE</scope>
</reference>
<protein>
    <recommendedName>
        <fullName evidence="7">30S ribosomal protein S12</fullName>
    </recommendedName>
</protein>
<dbReference type="InterPro" id="IPR006032">
    <property type="entry name" value="Ribosomal_uS12"/>
</dbReference>
<dbReference type="GO" id="GO:0015935">
    <property type="term" value="C:small ribosomal subunit"/>
    <property type="evidence" value="ECO:0007669"/>
    <property type="project" value="InterPro"/>
</dbReference>
<dbReference type="EMBL" id="CCXY01000042">
    <property type="protein sequence ID" value="CEG11271.1"/>
    <property type="molecule type" value="Genomic_DNA"/>
</dbReference>
<dbReference type="NCBIfam" id="NF003254">
    <property type="entry name" value="PRK04211.1"/>
    <property type="match status" value="1"/>
</dbReference>
<evidence type="ECO:0000256" key="2">
    <source>
        <dbReference type="ARBA" id="ARBA00011458"/>
    </source>
</evidence>
<evidence type="ECO:0000256" key="1">
    <source>
        <dbReference type="ARBA" id="ARBA00005657"/>
    </source>
</evidence>
<evidence type="ECO:0000256" key="4">
    <source>
        <dbReference type="ARBA" id="ARBA00022884"/>
    </source>
</evidence>
<dbReference type="GO" id="GO:0003735">
    <property type="term" value="F:structural constituent of ribosome"/>
    <property type="evidence" value="ECO:0007669"/>
    <property type="project" value="InterPro"/>
</dbReference>
<organism evidence="8">
    <name type="scientific">groundwater metagenome</name>
    <dbReference type="NCBI Taxonomy" id="717931"/>
    <lineage>
        <taxon>unclassified sequences</taxon>
        <taxon>metagenomes</taxon>
        <taxon>ecological metagenomes</taxon>
    </lineage>
</organism>
<evidence type="ECO:0000256" key="7">
    <source>
        <dbReference type="ARBA" id="ARBA00035314"/>
    </source>
</evidence>
<evidence type="ECO:0000256" key="6">
    <source>
        <dbReference type="ARBA" id="ARBA00023274"/>
    </source>
</evidence>
<name>A0A098E719_9ZZZZ</name>
<dbReference type="InterPro" id="IPR012340">
    <property type="entry name" value="NA-bd_OB-fold"/>
</dbReference>
<proteinExistence type="inferred from homology"/>
<dbReference type="InterPro" id="IPR022863">
    <property type="entry name" value="Ribosomal_uS12_arc"/>
</dbReference>
<comment type="similarity">
    <text evidence="1">Belongs to the universal ribosomal protein uS12 family.</text>
</comment>
<dbReference type="PANTHER" id="PTHR11652">
    <property type="entry name" value="30S RIBOSOMAL PROTEIN S12 FAMILY MEMBER"/>
    <property type="match status" value="1"/>
</dbReference>
<evidence type="ECO:0000256" key="5">
    <source>
        <dbReference type="ARBA" id="ARBA00022980"/>
    </source>
</evidence>
<accession>A0A098E719</accession>
<dbReference type="Gene3D" id="2.40.50.140">
    <property type="entry name" value="Nucleic acid-binding proteins"/>
    <property type="match status" value="1"/>
</dbReference>
<keyword evidence="4" id="KW-0694">RNA-binding</keyword>
<comment type="subunit">
    <text evidence="2">Part of the 30S ribosomal subunit.</text>
</comment>
<dbReference type="GO" id="GO:0019843">
    <property type="term" value="F:rRNA binding"/>
    <property type="evidence" value="ECO:0007669"/>
    <property type="project" value="UniProtKB-KW"/>
</dbReference>
<dbReference type="FunFam" id="2.40.50.140:FF:000007">
    <property type="entry name" value="40S ribosomal protein S23"/>
    <property type="match status" value="1"/>
</dbReference>
<dbReference type="GO" id="GO:0006412">
    <property type="term" value="P:translation"/>
    <property type="evidence" value="ECO:0007669"/>
    <property type="project" value="InterPro"/>
</dbReference>
<dbReference type="HAMAP" id="MF_00403_A">
    <property type="entry name" value="Ribosomal_uS12_A"/>
    <property type="match status" value="1"/>
</dbReference>
<keyword evidence="3" id="KW-0699">rRNA-binding</keyword>
<keyword evidence="5 8" id="KW-0689">Ribosomal protein</keyword>
<evidence type="ECO:0000256" key="3">
    <source>
        <dbReference type="ARBA" id="ARBA00022730"/>
    </source>
</evidence>
<dbReference type="InterPro" id="IPR005680">
    <property type="entry name" value="Ribosomal_uS12_euk/arc"/>
</dbReference>
<evidence type="ECO:0000313" key="8">
    <source>
        <dbReference type="EMBL" id="CEG11271.1"/>
    </source>
</evidence>
<dbReference type="PROSITE" id="PS00055">
    <property type="entry name" value="RIBOSOMAL_S12"/>
    <property type="match status" value="1"/>
</dbReference>
<dbReference type="AlphaFoldDB" id="A0A098E719"/>
<dbReference type="Pfam" id="PF00164">
    <property type="entry name" value="Ribosom_S12_S23"/>
    <property type="match status" value="1"/>
</dbReference>
<dbReference type="PIRSF" id="PIRSF002133">
    <property type="entry name" value="Ribosomal_S12/S23"/>
    <property type="match status" value="1"/>
</dbReference>